<name>A0A7W8D7R3_9GAMM</name>
<reference evidence="2 3" key="1">
    <citation type="submission" date="2020-08" db="EMBL/GenBank/DDBJ databases">
        <title>Genomic Encyclopedia of Type Strains, Phase IV (KMG-IV): sequencing the most valuable type-strain genomes for metagenomic binning, comparative biology and taxonomic classification.</title>
        <authorList>
            <person name="Goeker M."/>
        </authorList>
    </citation>
    <scope>NUCLEOTIDE SEQUENCE [LARGE SCALE GENOMIC DNA]</scope>
    <source>
        <strain evidence="2 3">DSM 24163</strain>
    </source>
</reference>
<dbReference type="InterPro" id="IPR002575">
    <property type="entry name" value="Aminoglycoside_PTrfase"/>
</dbReference>
<dbReference type="SUPFAM" id="SSF56112">
    <property type="entry name" value="Protein kinase-like (PK-like)"/>
    <property type="match status" value="1"/>
</dbReference>
<gene>
    <name evidence="2" type="ORF">HNQ52_003027</name>
</gene>
<dbReference type="Proteomes" id="UP000521199">
    <property type="component" value="Unassembled WGS sequence"/>
</dbReference>
<proteinExistence type="predicted"/>
<sequence length="337" mass="38036">MTDATANDAERAGARLAWARAATGDARLRLDRASSDAGFRSYWRGCRGGDADDTVIVMDSPPALEDVRPWLEKHALLAGGGVRVPRVGAHDADAGFVLLEDLGRSTYFDHLEPQNAEELFGRCIDQLVRLQRIDSLAGVRRYDAALYDRDRRLFDDWFLGRHLGLAADCGVLERMELVQRRLIESATAQAHVLVHRDYIPRNLMPADDGPAVLDFQDAVVGPIAYDPVSLLRDAFMSWPEDGVRVTLLRYRDAARAAGLPVPDERRFLRDCDWIGVQRHLKILGIFARLHYRDGKSKYLADAPRFVRYVLDVASRYRELAPLREVFETYVTPRVPPL</sequence>
<dbReference type="AlphaFoldDB" id="A0A7W8D7R3"/>
<evidence type="ECO:0000259" key="1">
    <source>
        <dbReference type="Pfam" id="PF01636"/>
    </source>
</evidence>
<dbReference type="Pfam" id="PF01636">
    <property type="entry name" value="APH"/>
    <property type="match status" value="1"/>
</dbReference>
<accession>A0A7W8D7R3</accession>
<evidence type="ECO:0000313" key="2">
    <source>
        <dbReference type="EMBL" id="MBB5209458.1"/>
    </source>
</evidence>
<dbReference type="RefSeq" id="WP_183961995.1">
    <property type="nucleotide sequence ID" value="NZ_JACHHP010000006.1"/>
</dbReference>
<comment type="caution">
    <text evidence="2">The sequence shown here is derived from an EMBL/GenBank/DDBJ whole genome shotgun (WGS) entry which is preliminary data.</text>
</comment>
<dbReference type="EMBL" id="JACHHP010000006">
    <property type="protein sequence ID" value="MBB5209458.1"/>
    <property type="molecule type" value="Genomic_DNA"/>
</dbReference>
<dbReference type="InterPro" id="IPR011009">
    <property type="entry name" value="Kinase-like_dom_sf"/>
</dbReference>
<organism evidence="2 3">
    <name type="scientific">Chiayiivirga flava</name>
    <dbReference type="NCBI Taxonomy" id="659595"/>
    <lineage>
        <taxon>Bacteria</taxon>
        <taxon>Pseudomonadati</taxon>
        <taxon>Pseudomonadota</taxon>
        <taxon>Gammaproteobacteria</taxon>
        <taxon>Lysobacterales</taxon>
        <taxon>Lysobacteraceae</taxon>
        <taxon>Chiayiivirga</taxon>
    </lineage>
</organism>
<feature type="domain" description="Aminoglycoside phosphotransferase" evidence="1">
    <location>
        <begin position="32"/>
        <end position="255"/>
    </location>
</feature>
<evidence type="ECO:0000313" key="3">
    <source>
        <dbReference type="Proteomes" id="UP000521199"/>
    </source>
</evidence>
<dbReference type="Gene3D" id="3.90.1200.10">
    <property type="match status" value="1"/>
</dbReference>
<dbReference type="Gene3D" id="3.30.200.20">
    <property type="entry name" value="Phosphorylase Kinase, domain 1"/>
    <property type="match status" value="1"/>
</dbReference>
<keyword evidence="3" id="KW-1185">Reference proteome</keyword>
<protein>
    <recommendedName>
        <fullName evidence="1">Aminoglycoside phosphotransferase domain-containing protein</fullName>
    </recommendedName>
</protein>